<comment type="subcellular location">
    <subcellularLocation>
        <location evidence="1">Mitochondrion</location>
    </subcellularLocation>
</comment>
<dbReference type="InterPro" id="IPR045229">
    <property type="entry name" value="TPP_enz"/>
</dbReference>
<dbReference type="AlphaFoldDB" id="A0A5C5FYP7"/>
<dbReference type="NCBIfam" id="NF006203">
    <property type="entry name" value="PRK08327.1"/>
    <property type="match status" value="1"/>
</dbReference>
<evidence type="ECO:0000259" key="5">
    <source>
        <dbReference type="Pfam" id="PF00205"/>
    </source>
</evidence>
<dbReference type="GO" id="GO:0005948">
    <property type="term" value="C:acetolactate synthase complex"/>
    <property type="evidence" value="ECO:0007669"/>
    <property type="project" value="TreeGrafter"/>
</dbReference>
<organism evidence="8 9">
    <name type="scientific">Rhodotorula diobovata</name>
    <dbReference type="NCBI Taxonomy" id="5288"/>
    <lineage>
        <taxon>Eukaryota</taxon>
        <taxon>Fungi</taxon>
        <taxon>Dikarya</taxon>
        <taxon>Basidiomycota</taxon>
        <taxon>Pucciniomycotina</taxon>
        <taxon>Microbotryomycetes</taxon>
        <taxon>Sporidiobolales</taxon>
        <taxon>Sporidiobolaceae</taxon>
        <taxon>Rhodotorula</taxon>
    </lineage>
</organism>
<dbReference type="GO" id="GO:0009097">
    <property type="term" value="P:isoleucine biosynthetic process"/>
    <property type="evidence" value="ECO:0007669"/>
    <property type="project" value="TreeGrafter"/>
</dbReference>
<dbReference type="OrthoDB" id="2867507at2759"/>
<dbReference type="GO" id="GO:0030976">
    <property type="term" value="F:thiamine pyrophosphate binding"/>
    <property type="evidence" value="ECO:0007669"/>
    <property type="project" value="InterPro"/>
</dbReference>
<dbReference type="InterPro" id="IPR029035">
    <property type="entry name" value="DHS-like_NAD/FAD-binding_dom"/>
</dbReference>
<dbReference type="STRING" id="5288.A0A5C5FYP7"/>
<proteinExistence type="inferred from homology"/>
<reference evidence="8 9" key="1">
    <citation type="submission" date="2019-03" db="EMBL/GenBank/DDBJ databases">
        <title>Rhodosporidium diobovatum UCD-FST 08-225 genome sequencing, assembly, and annotation.</title>
        <authorList>
            <person name="Fakankun I.U."/>
            <person name="Fristensky B."/>
            <person name="Levin D.B."/>
        </authorList>
    </citation>
    <scope>NUCLEOTIDE SEQUENCE [LARGE SCALE GENOMIC DNA]</scope>
    <source>
        <strain evidence="8 9">UCD-FST 08-225</strain>
    </source>
</reference>
<name>A0A5C5FYP7_9BASI</name>
<dbReference type="GO" id="GO:0000287">
    <property type="term" value="F:magnesium ion binding"/>
    <property type="evidence" value="ECO:0007669"/>
    <property type="project" value="InterPro"/>
</dbReference>
<evidence type="ECO:0000256" key="3">
    <source>
        <dbReference type="ARBA" id="ARBA00023052"/>
    </source>
</evidence>
<dbReference type="InterPro" id="IPR029061">
    <property type="entry name" value="THDP-binding"/>
</dbReference>
<dbReference type="GO" id="GO:0009099">
    <property type="term" value="P:L-valine biosynthetic process"/>
    <property type="evidence" value="ECO:0007669"/>
    <property type="project" value="TreeGrafter"/>
</dbReference>
<dbReference type="Pfam" id="PF00205">
    <property type="entry name" value="TPP_enzyme_M"/>
    <property type="match status" value="1"/>
</dbReference>
<protein>
    <submittedName>
        <fullName evidence="8">Thiamine diphosphate-binding protein</fullName>
    </submittedName>
</protein>
<comment type="caution">
    <text evidence="8">The sequence shown here is derived from an EMBL/GenBank/DDBJ whole genome shotgun (WGS) entry which is preliminary data.</text>
</comment>
<comment type="similarity">
    <text evidence="2 4">Belongs to the TPP enzyme family.</text>
</comment>
<gene>
    <name evidence="8" type="ORF">DMC30DRAFT_172060</name>
</gene>
<sequence length="601" mass="64988">MSAPQEVFTTSNVFLDVLVKAGIRKAFVNLGSDHPALLEAFASRKKYGLPSLDIVTCPNEMVALSAAQGYAQVCGLPAAVIVHVDCGTQALAGAVHNVSTCRTPVFIYAGASPFSENGELAGSRNEFIHWLQNATDQPAIVRQYMRHVGEIRSAKNTQQVVLRALQFAKSEPKGPVYVWGQREATEEHVDPNTIGDVRAQEIWSPIELNPLNKTAVKRISESLLAAKSPLIITSYLGRNPHAVAELTKLVDLLAIPVFQPTLSAVNFPFNHPSHQGVAFAGATPEWKAAVEAADCILIVDSDVPWLPLFVKPRADAQIFHLDVDPLKERMAFATYPALVRAKVDAALALEQLYDYLTSSSALATQEAQIVKRRSALVDKKKEADAALRKLEEPQDGDIMTSSLIVGRYRDLIAEQKLSSLVCNEAISNYPQVWQHLVPTSAGECISSGASSLGWALGAAIGAQLAAQVHPEVKKDITTVFVGDGSFIFGVPSASFWMARRYETPTLVCVFNNGGWKSPKLSMLGVHPNGLGAAGPTSELNVTFGPTDDLNPDYGAIAAAAGGAWSRKVRKASELDEAMREAIRVVTQEKRSAVLDCWLTRF</sequence>
<dbReference type="Gene3D" id="3.40.50.970">
    <property type="match status" value="2"/>
</dbReference>
<feature type="domain" description="Thiamine pyrophosphate enzyme TPP-binding" evidence="6">
    <location>
        <begin position="433"/>
        <end position="596"/>
    </location>
</feature>
<dbReference type="EMBL" id="SOZI01000032">
    <property type="protein sequence ID" value="TNY22013.1"/>
    <property type="molecule type" value="Genomic_DNA"/>
</dbReference>
<evidence type="ECO:0000259" key="6">
    <source>
        <dbReference type="Pfam" id="PF02775"/>
    </source>
</evidence>
<dbReference type="Gene3D" id="3.40.50.1220">
    <property type="entry name" value="TPP-binding domain"/>
    <property type="match status" value="1"/>
</dbReference>
<accession>A0A5C5FYP7</accession>
<evidence type="ECO:0000259" key="7">
    <source>
        <dbReference type="Pfam" id="PF02776"/>
    </source>
</evidence>
<dbReference type="PANTHER" id="PTHR18968:SF164">
    <property type="entry name" value="PYRUVATE DECARBOXYLASE"/>
    <property type="match status" value="1"/>
</dbReference>
<dbReference type="GO" id="GO:0050660">
    <property type="term" value="F:flavin adenine dinucleotide binding"/>
    <property type="evidence" value="ECO:0007669"/>
    <property type="project" value="TreeGrafter"/>
</dbReference>
<feature type="domain" description="Thiamine pyrophosphate enzyme N-terminal TPP-binding" evidence="7">
    <location>
        <begin position="9"/>
        <end position="139"/>
    </location>
</feature>
<dbReference type="Proteomes" id="UP000311382">
    <property type="component" value="Unassembled WGS sequence"/>
</dbReference>
<evidence type="ECO:0000256" key="1">
    <source>
        <dbReference type="ARBA" id="ARBA00004173"/>
    </source>
</evidence>
<dbReference type="InterPro" id="IPR012000">
    <property type="entry name" value="Thiamin_PyroP_enz_cen_dom"/>
</dbReference>
<evidence type="ECO:0000313" key="8">
    <source>
        <dbReference type="EMBL" id="TNY22013.1"/>
    </source>
</evidence>
<dbReference type="InterPro" id="IPR012001">
    <property type="entry name" value="Thiamin_PyroP_enz_TPP-bd_dom"/>
</dbReference>
<evidence type="ECO:0000256" key="2">
    <source>
        <dbReference type="ARBA" id="ARBA00007812"/>
    </source>
</evidence>
<keyword evidence="3 4" id="KW-0786">Thiamine pyrophosphate</keyword>
<keyword evidence="9" id="KW-1185">Reference proteome</keyword>
<dbReference type="PANTHER" id="PTHR18968">
    <property type="entry name" value="THIAMINE PYROPHOSPHATE ENZYMES"/>
    <property type="match status" value="1"/>
</dbReference>
<dbReference type="Pfam" id="PF02775">
    <property type="entry name" value="TPP_enzyme_C"/>
    <property type="match status" value="1"/>
</dbReference>
<dbReference type="GO" id="GO:0003984">
    <property type="term" value="F:acetolactate synthase activity"/>
    <property type="evidence" value="ECO:0007669"/>
    <property type="project" value="TreeGrafter"/>
</dbReference>
<dbReference type="InterPro" id="IPR011766">
    <property type="entry name" value="TPP_enzyme_TPP-bd"/>
</dbReference>
<dbReference type="CDD" id="cd07035">
    <property type="entry name" value="TPP_PYR_POX_like"/>
    <property type="match status" value="1"/>
</dbReference>
<evidence type="ECO:0000256" key="4">
    <source>
        <dbReference type="RuleBase" id="RU362132"/>
    </source>
</evidence>
<feature type="domain" description="Thiamine pyrophosphate enzyme central" evidence="5">
    <location>
        <begin position="217"/>
        <end position="351"/>
    </location>
</feature>
<dbReference type="SUPFAM" id="SSF52467">
    <property type="entry name" value="DHS-like NAD/FAD-binding domain"/>
    <property type="match status" value="1"/>
</dbReference>
<dbReference type="SUPFAM" id="SSF52518">
    <property type="entry name" value="Thiamin diphosphate-binding fold (THDP-binding)"/>
    <property type="match status" value="2"/>
</dbReference>
<dbReference type="Pfam" id="PF02776">
    <property type="entry name" value="TPP_enzyme_N"/>
    <property type="match status" value="1"/>
</dbReference>
<dbReference type="GO" id="GO:0005739">
    <property type="term" value="C:mitochondrion"/>
    <property type="evidence" value="ECO:0007669"/>
    <property type="project" value="UniProtKB-SubCell"/>
</dbReference>
<evidence type="ECO:0000313" key="9">
    <source>
        <dbReference type="Proteomes" id="UP000311382"/>
    </source>
</evidence>